<evidence type="ECO:0000313" key="2">
    <source>
        <dbReference type="Proteomes" id="UP001396334"/>
    </source>
</evidence>
<protein>
    <submittedName>
        <fullName evidence="1">Uncharacterized protein</fullName>
    </submittedName>
</protein>
<name>A0ABR2QVQ9_9ROSI</name>
<reference evidence="1 2" key="1">
    <citation type="journal article" date="2024" name="G3 (Bethesda)">
        <title>Genome assembly of Hibiscus sabdariffa L. provides insights into metabolisms of medicinal natural products.</title>
        <authorList>
            <person name="Kim T."/>
        </authorList>
    </citation>
    <scope>NUCLEOTIDE SEQUENCE [LARGE SCALE GENOMIC DNA]</scope>
    <source>
        <strain evidence="1">TK-2024</strain>
        <tissue evidence="1">Old leaves</tissue>
    </source>
</reference>
<proteinExistence type="predicted"/>
<sequence>MPEKGDSFSSRSYSGSGYLKKCDVLHWAKGVRNAVQDERDCGSVPVEMRGNARKVLRETGTGAYCISENGQEVSDDGAGN</sequence>
<dbReference type="Proteomes" id="UP001396334">
    <property type="component" value="Unassembled WGS sequence"/>
</dbReference>
<gene>
    <name evidence="1" type="ORF">V6N11_042241</name>
</gene>
<keyword evidence="2" id="KW-1185">Reference proteome</keyword>
<evidence type="ECO:0000313" key="1">
    <source>
        <dbReference type="EMBL" id="KAK9004785.1"/>
    </source>
</evidence>
<organism evidence="1 2">
    <name type="scientific">Hibiscus sabdariffa</name>
    <name type="common">roselle</name>
    <dbReference type="NCBI Taxonomy" id="183260"/>
    <lineage>
        <taxon>Eukaryota</taxon>
        <taxon>Viridiplantae</taxon>
        <taxon>Streptophyta</taxon>
        <taxon>Embryophyta</taxon>
        <taxon>Tracheophyta</taxon>
        <taxon>Spermatophyta</taxon>
        <taxon>Magnoliopsida</taxon>
        <taxon>eudicotyledons</taxon>
        <taxon>Gunneridae</taxon>
        <taxon>Pentapetalae</taxon>
        <taxon>rosids</taxon>
        <taxon>malvids</taxon>
        <taxon>Malvales</taxon>
        <taxon>Malvaceae</taxon>
        <taxon>Malvoideae</taxon>
        <taxon>Hibiscus</taxon>
    </lineage>
</organism>
<dbReference type="EMBL" id="JBBPBN010000030">
    <property type="protein sequence ID" value="KAK9004785.1"/>
    <property type="molecule type" value="Genomic_DNA"/>
</dbReference>
<accession>A0ABR2QVQ9</accession>
<comment type="caution">
    <text evidence="1">The sequence shown here is derived from an EMBL/GenBank/DDBJ whole genome shotgun (WGS) entry which is preliminary data.</text>
</comment>